<evidence type="ECO:0000256" key="2">
    <source>
        <dbReference type="ARBA" id="ARBA00023002"/>
    </source>
</evidence>
<evidence type="ECO:0000259" key="4">
    <source>
        <dbReference type="Pfam" id="PF00171"/>
    </source>
</evidence>
<dbReference type="InterPro" id="IPR016161">
    <property type="entry name" value="Ald_DH/histidinol_DH"/>
</dbReference>
<evidence type="ECO:0000313" key="5">
    <source>
        <dbReference type="EMBL" id="NML34479.1"/>
    </source>
</evidence>
<sequence>MHGRKDGLLAAATWDHGDAETGFEVTDKATGEVIGKVALSRASDVSTAAWIAKSAQQAWAVTSPAEKAAVFRRAANLLETHYEEVQQFLMREAGATKAKADFELRHMTLGILHNAAAMVNEPQGLVLPASSGTLSLGRRVPHGVVGVIAPFNVPVVLAIRAVAPALATGNAVLLKPDPQTAVSGGHLIARLFELAGLPEGVFHVLPGGADVGEALCTDVNISMVAFTGSTSAGQRVGELCGRHLKKVSLELGGKNSIIVLADADVELAARNISFGAFLNQGQVCMAVGRALVHRSLMPKMTELLVATAKSLPVGDPSSQDVVLGPLINARQVANVDRIVHSSVRDGAVVAAGGTFESLFYKPTILSNVRPGMAAFEEEIFGPVIPLTSFETDDEAIRLANQTEYGLSASVISCSVGRAMKVGRQLNVGLLHINDQPVHDDPHVPFGGRGFSGNGTSIGGPANWDEFTQWQWMTVKDSAPQYPF</sequence>
<dbReference type="FunFam" id="3.40.309.10:FF:000009">
    <property type="entry name" value="Aldehyde dehydrogenase A"/>
    <property type="match status" value="1"/>
</dbReference>
<dbReference type="PANTHER" id="PTHR42986">
    <property type="entry name" value="BENZALDEHYDE DEHYDROGENASE YFMT"/>
    <property type="match status" value="1"/>
</dbReference>
<comment type="similarity">
    <text evidence="1">Belongs to the aldehyde dehydrogenase family.</text>
</comment>
<evidence type="ECO:0000313" key="6">
    <source>
        <dbReference type="Proteomes" id="UP000583127"/>
    </source>
</evidence>
<protein>
    <submittedName>
        <fullName evidence="5">Benzaldehyde dehydrogenase</fullName>
    </submittedName>
</protein>
<accession>A0A7Y0A0X7</accession>
<keyword evidence="3" id="KW-0520">NAD</keyword>
<dbReference type="CDD" id="cd07152">
    <property type="entry name" value="ALDH_BenzADH"/>
    <property type="match status" value="1"/>
</dbReference>
<evidence type="ECO:0000256" key="3">
    <source>
        <dbReference type="ARBA" id="ARBA00023027"/>
    </source>
</evidence>
<keyword evidence="6" id="KW-1185">Reference proteome</keyword>
<proteinExistence type="inferred from homology"/>
<dbReference type="InterPro" id="IPR015590">
    <property type="entry name" value="Aldehyde_DH_dom"/>
</dbReference>
<dbReference type="Pfam" id="PF00171">
    <property type="entry name" value="Aldedh"/>
    <property type="match status" value="1"/>
</dbReference>
<dbReference type="Gene3D" id="3.40.605.10">
    <property type="entry name" value="Aldehyde Dehydrogenase, Chain A, domain 1"/>
    <property type="match status" value="1"/>
</dbReference>
<organism evidence="5 6">
    <name type="scientific">Paraburkholderia antibiotica</name>
    <dbReference type="NCBI Taxonomy" id="2728839"/>
    <lineage>
        <taxon>Bacteria</taxon>
        <taxon>Pseudomonadati</taxon>
        <taxon>Pseudomonadota</taxon>
        <taxon>Betaproteobacteria</taxon>
        <taxon>Burkholderiales</taxon>
        <taxon>Burkholderiaceae</taxon>
        <taxon>Paraburkholderia</taxon>
    </lineage>
</organism>
<dbReference type="EMBL" id="JABBFZ010000022">
    <property type="protein sequence ID" value="NML34479.1"/>
    <property type="molecule type" value="Genomic_DNA"/>
</dbReference>
<dbReference type="SUPFAM" id="SSF53720">
    <property type="entry name" value="ALDH-like"/>
    <property type="match status" value="1"/>
</dbReference>
<comment type="caution">
    <text evidence="5">The sequence shown here is derived from an EMBL/GenBank/DDBJ whole genome shotgun (WGS) entry which is preliminary data.</text>
</comment>
<dbReference type="InterPro" id="IPR016163">
    <property type="entry name" value="Ald_DH_C"/>
</dbReference>
<dbReference type="PROSITE" id="PS00070">
    <property type="entry name" value="ALDEHYDE_DEHYDR_CYS"/>
    <property type="match status" value="1"/>
</dbReference>
<reference evidence="5 6" key="1">
    <citation type="submission" date="2020-04" db="EMBL/GenBank/DDBJ databases">
        <title>Paraburkholderia sp. G-4-1-8 isolated from soil.</title>
        <authorList>
            <person name="Dahal R.H."/>
        </authorList>
    </citation>
    <scope>NUCLEOTIDE SEQUENCE [LARGE SCALE GENOMIC DNA]</scope>
    <source>
        <strain evidence="5 6">G-4-1-8</strain>
    </source>
</reference>
<dbReference type="GO" id="GO:0016620">
    <property type="term" value="F:oxidoreductase activity, acting on the aldehyde or oxo group of donors, NAD or NADP as acceptor"/>
    <property type="evidence" value="ECO:0007669"/>
    <property type="project" value="InterPro"/>
</dbReference>
<keyword evidence="2" id="KW-0560">Oxidoreductase</keyword>
<dbReference type="AlphaFoldDB" id="A0A7Y0A0X7"/>
<dbReference type="InterPro" id="IPR016160">
    <property type="entry name" value="Ald_DH_CS_CYS"/>
</dbReference>
<dbReference type="Proteomes" id="UP000583127">
    <property type="component" value="Unassembled WGS sequence"/>
</dbReference>
<gene>
    <name evidence="5" type="ORF">HHL14_27065</name>
</gene>
<feature type="domain" description="Aldehyde dehydrogenase" evidence="4">
    <location>
        <begin position="14"/>
        <end position="471"/>
    </location>
</feature>
<dbReference type="InterPro" id="IPR016162">
    <property type="entry name" value="Ald_DH_N"/>
</dbReference>
<dbReference type="Gene3D" id="3.40.309.10">
    <property type="entry name" value="Aldehyde Dehydrogenase, Chain A, domain 2"/>
    <property type="match status" value="1"/>
</dbReference>
<name>A0A7Y0A0X7_9BURK</name>
<dbReference type="PANTHER" id="PTHR42986:SF1">
    <property type="entry name" value="BENZALDEHYDE DEHYDROGENASE YFMT"/>
    <property type="match status" value="1"/>
</dbReference>
<evidence type="ECO:0000256" key="1">
    <source>
        <dbReference type="ARBA" id="ARBA00009986"/>
    </source>
</evidence>